<comment type="caution">
    <text evidence="3">The sequence shown here is derived from an EMBL/GenBank/DDBJ whole genome shotgun (WGS) entry which is preliminary data.</text>
</comment>
<evidence type="ECO:0008006" key="5">
    <source>
        <dbReference type="Google" id="ProtNLM"/>
    </source>
</evidence>
<protein>
    <recommendedName>
        <fullName evidence="5">Short chain dehydrogenase</fullName>
    </recommendedName>
</protein>
<sequence length="106" mass="11580">MKNKTVIITGASTGIGKAVAAYFIERESNVVMNSANENNLKNAYHELGSPVNAIYFVGDISNQNTGKELVRLAKETFGSVDVLINNAGVFAPKPFLEVIEEDLERY</sequence>
<dbReference type="PANTHER" id="PTHR44196:SF1">
    <property type="entry name" value="DEHYDROGENASE_REDUCTASE SDR FAMILY MEMBER 7B"/>
    <property type="match status" value="1"/>
</dbReference>
<gene>
    <name evidence="3" type="ORF">GCM10009430_39590</name>
</gene>
<dbReference type="Gene3D" id="3.40.50.720">
    <property type="entry name" value="NAD(P)-binding Rossmann-like Domain"/>
    <property type="match status" value="1"/>
</dbReference>
<reference evidence="4" key="1">
    <citation type="journal article" date="2019" name="Int. J. Syst. Evol. Microbiol.">
        <title>The Global Catalogue of Microorganisms (GCM) 10K type strain sequencing project: providing services to taxonomists for standard genome sequencing and annotation.</title>
        <authorList>
            <consortium name="The Broad Institute Genomics Platform"/>
            <consortium name="The Broad Institute Genome Sequencing Center for Infectious Disease"/>
            <person name="Wu L."/>
            <person name="Ma J."/>
        </authorList>
    </citation>
    <scope>NUCLEOTIDE SEQUENCE [LARGE SCALE GENOMIC DNA]</scope>
    <source>
        <strain evidence="4">JCM 15974</strain>
    </source>
</reference>
<evidence type="ECO:0000256" key="2">
    <source>
        <dbReference type="ARBA" id="ARBA00023002"/>
    </source>
</evidence>
<accession>A0ABP3UGJ0</accession>
<evidence type="ECO:0000313" key="4">
    <source>
        <dbReference type="Proteomes" id="UP001501758"/>
    </source>
</evidence>
<dbReference type="SUPFAM" id="SSF51735">
    <property type="entry name" value="NAD(P)-binding Rossmann-fold domains"/>
    <property type="match status" value="1"/>
</dbReference>
<dbReference type="InterPro" id="IPR002347">
    <property type="entry name" value="SDR_fam"/>
</dbReference>
<dbReference type="Proteomes" id="UP001501758">
    <property type="component" value="Unassembled WGS sequence"/>
</dbReference>
<organism evidence="3 4">
    <name type="scientific">Aquimarina litoralis</name>
    <dbReference type="NCBI Taxonomy" id="584605"/>
    <lineage>
        <taxon>Bacteria</taxon>
        <taxon>Pseudomonadati</taxon>
        <taxon>Bacteroidota</taxon>
        <taxon>Flavobacteriia</taxon>
        <taxon>Flavobacteriales</taxon>
        <taxon>Flavobacteriaceae</taxon>
        <taxon>Aquimarina</taxon>
    </lineage>
</organism>
<dbReference type="PRINTS" id="PR00081">
    <property type="entry name" value="GDHRDH"/>
</dbReference>
<dbReference type="EMBL" id="BAAAGE010000004">
    <property type="protein sequence ID" value="GAA0729427.1"/>
    <property type="molecule type" value="Genomic_DNA"/>
</dbReference>
<keyword evidence="4" id="KW-1185">Reference proteome</keyword>
<comment type="similarity">
    <text evidence="1">Belongs to the short-chain dehydrogenases/reductases (SDR) family.</text>
</comment>
<evidence type="ECO:0000313" key="3">
    <source>
        <dbReference type="EMBL" id="GAA0729427.1"/>
    </source>
</evidence>
<evidence type="ECO:0000256" key="1">
    <source>
        <dbReference type="ARBA" id="ARBA00006484"/>
    </source>
</evidence>
<dbReference type="Pfam" id="PF00106">
    <property type="entry name" value="adh_short"/>
    <property type="match status" value="1"/>
</dbReference>
<keyword evidence="2" id="KW-0560">Oxidoreductase</keyword>
<dbReference type="PANTHER" id="PTHR44196">
    <property type="entry name" value="DEHYDROGENASE/REDUCTASE SDR FAMILY MEMBER 7B"/>
    <property type="match status" value="1"/>
</dbReference>
<proteinExistence type="inferred from homology"/>
<dbReference type="InterPro" id="IPR036291">
    <property type="entry name" value="NAD(P)-bd_dom_sf"/>
</dbReference>
<name>A0ABP3UGJ0_9FLAO</name>
<dbReference type="CDD" id="cd05233">
    <property type="entry name" value="SDR_c"/>
    <property type="match status" value="1"/>
</dbReference>